<dbReference type="FunFam" id="1.10.630.10:FF:000051">
    <property type="entry name" value="Cytochrome P450 monooxygenase (Fum15)"/>
    <property type="match status" value="1"/>
</dbReference>
<reference evidence="7" key="1">
    <citation type="journal article" date="2023" name="Mol. Plant Microbe Interact.">
        <title>Elucidating the Obligate Nature and Biological Capacity of an Invasive Fungal Corn Pathogen.</title>
        <authorList>
            <person name="MacCready J.S."/>
            <person name="Roggenkamp E.M."/>
            <person name="Gdanetz K."/>
            <person name="Chilvers M.I."/>
        </authorList>
    </citation>
    <scope>NUCLEOTIDE SEQUENCE</scope>
    <source>
        <strain evidence="7">PM02</strain>
    </source>
</reference>
<evidence type="ECO:0000256" key="2">
    <source>
        <dbReference type="ARBA" id="ARBA00022723"/>
    </source>
</evidence>
<organism evidence="7 8">
    <name type="scientific">Phyllachora maydis</name>
    <dbReference type="NCBI Taxonomy" id="1825666"/>
    <lineage>
        <taxon>Eukaryota</taxon>
        <taxon>Fungi</taxon>
        <taxon>Dikarya</taxon>
        <taxon>Ascomycota</taxon>
        <taxon>Pezizomycotina</taxon>
        <taxon>Sordariomycetes</taxon>
        <taxon>Sordariomycetidae</taxon>
        <taxon>Phyllachorales</taxon>
        <taxon>Phyllachoraceae</taxon>
        <taxon>Phyllachora</taxon>
    </lineage>
</organism>
<evidence type="ECO:0000313" key="7">
    <source>
        <dbReference type="EMBL" id="KAK2069551.1"/>
    </source>
</evidence>
<dbReference type="CDD" id="cd11069">
    <property type="entry name" value="CYP_FUM15-like"/>
    <property type="match status" value="1"/>
</dbReference>
<dbReference type="Proteomes" id="UP001217918">
    <property type="component" value="Unassembled WGS sequence"/>
</dbReference>
<dbReference type="EMBL" id="JAQQPM010000003">
    <property type="protein sequence ID" value="KAK2069551.1"/>
    <property type="molecule type" value="Genomic_DNA"/>
</dbReference>
<dbReference type="GO" id="GO:0016705">
    <property type="term" value="F:oxidoreductase activity, acting on paired donors, with incorporation or reduction of molecular oxygen"/>
    <property type="evidence" value="ECO:0007669"/>
    <property type="project" value="InterPro"/>
</dbReference>
<evidence type="ECO:0000313" key="8">
    <source>
        <dbReference type="Proteomes" id="UP001217918"/>
    </source>
</evidence>
<dbReference type="PRINTS" id="PR00385">
    <property type="entry name" value="P450"/>
</dbReference>
<feature type="region of interest" description="Disordered" evidence="5">
    <location>
        <begin position="490"/>
        <end position="509"/>
    </location>
</feature>
<keyword evidence="6" id="KW-0812">Transmembrane</keyword>
<comment type="caution">
    <text evidence="7">The sequence shown here is derived from an EMBL/GenBank/DDBJ whole genome shotgun (WGS) entry which is preliminary data.</text>
</comment>
<dbReference type="GO" id="GO:0005506">
    <property type="term" value="F:iron ion binding"/>
    <property type="evidence" value="ECO:0007669"/>
    <property type="project" value="InterPro"/>
</dbReference>
<sequence length="587" mass="64588">MAPLLKIIVASSAAAAYVLGSRQTTGSWPTVILAFVLNFLSLWSLQFAAWVLWRVILYPKVFSPLRGLPGPTGNALFMGQYSRIRAQPTGVPMADWINSIPNEGIIRYLGLFNAERILLTSPRALSEVLVTKSYDFTKPQQLRFALGRLLGVGVLLAEGDEHRTQRRNLMPAFAFRHIKDLYPTFWAKAGEMVQAMAQQIRLDAAKEAKEPAYTGSDGSEKPDFNKAGQVMEIGDWASRATLDIIGVAGLGQDFNSIANPDNELNQTYTKVMKPSPEAQRMALLTTLLPGWLVDRLPLKRNDDIHQAARLIRATCRNLIRAKKEKMAGGAQRTDHDILSVALESGGFSEDNLVDQLMTFLAAGHETTASSLTWAIYLLCCHPEVQARLRAEVRERLPSPSVATAKTGLDDAASISAIDIDQMPYLNAVCSEVLRYFSPVPMTFREAARDTTVLGVRVPRGTRVLLAPWAVNRSHALWGPDATRFNPDRWLTAPQRGEGEEGRAQGGGRGGATSNYAFLTFLHGPRSCIGASFAKAEFACLLAACVGRFEFELEDKELVDEVKLDIKTAITARPAKGLHVRTRVVEGW</sequence>
<dbReference type="SUPFAM" id="SSF48264">
    <property type="entry name" value="Cytochrome P450"/>
    <property type="match status" value="1"/>
</dbReference>
<feature type="binding site" description="axial binding residue" evidence="4">
    <location>
        <position position="527"/>
    </location>
    <ligand>
        <name>heme</name>
        <dbReference type="ChEBI" id="CHEBI:30413"/>
    </ligand>
    <ligandPart>
        <name>Fe</name>
        <dbReference type="ChEBI" id="CHEBI:18248"/>
    </ligandPart>
</feature>
<keyword evidence="6" id="KW-0472">Membrane</keyword>
<dbReference type="GO" id="GO:0020037">
    <property type="term" value="F:heme binding"/>
    <property type="evidence" value="ECO:0007669"/>
    <property type="project" value="InterPro"/>
</dbReference>
<dbReference type="GO" id="GO:0004497">
    <property type="term" value="F:monooxygenase activity"/>
    <property type="evidence" value="ECO:0007669"/>
    <property type="project" value="InterPro"/>
</dbReference>
<dbReference type="PANTHER" id="PTHR24305">
    <property type="entry name" value="CYTOCHROME P450"/>
    <property type="match status" value="1"/>
</dbReference>
<dbReference type="Pfam" id="PF00067">
    <property type="entry name" value="p450"/>
    <property type="match status" value="1"/>
</dbReference>
<proteinExistence type="predicted"/>
<feature type="transmembrane region" description="Helical" evidence="6">
    <location>
        <begin position="30"/>
        <end position="53"/>
    </location>
</feature>
<evidence type="ECO:0000256" key="6">
    <source>
        <dbReference type="SAM" id="Phobius"/>
    </source>
</evidence>
<evidence type="ECO:0000256" key="1">
    <source>
        <dbReference type="ARBA" id="ARBA00022617"/>
    </source>
</evidence>
<keyword evidence="2 4" id="KW-0479">Metal-binding</keyword>
<evidence type="ECO:0000256" key="4">
    <source>
        <dbReference type="PIRSR" id="PIRSR602401-1"/>
    </source>
</evidence>
<dbReference type="InterPro" id="IPR001128">
    <property type="entry name" value="Cyt_P450"/>
</dbReference>
<dbReference type="InterPro" id="IPR050121">
    <property type="entry name" value="Cytochrome_P450_monoxygenase"/>
</dbReference>
<dbReference type="InterPro" id="IPR036396">
    <property type="entry name" value="Cyt_P450_sf"/>
</dbReference>
<keyword evidence="1 4" id="KW-0349">Heme</keyword>
<keyword evidence="8" id="KW-1185">Reference proteome</keyword>
<protein>
    <recommendedName>
        <fullName evidence="9">Cytochrome P450</fullName>
    </recommendedName>
</protein>
<gene>
    <name evidence="7" type="ORF">P8C59_004119</name>
</gene>
<keyword evidence="3 4" id="KW-0408">Iron</keyword>
<evidence type="ECO:0000256" key="5">
    <source>
        <dbReference type="SAM" id="MobiDB-lite"/>
    </source>
</evidence>
<dbReference type="Gene3D" id="1.10.630.10">
    <property type="entry name" value="Cytochrome P450"/>
    <property type="match status" value="1"/>
</dbReference>
<name>A0AAD9I1Y1_9PEZI</name>
<evidence type="ECO:0008006" key="9">
    <source>
        <dbReference type="Google" id="ProtNLM"/>
    </source>
</evidence>
<comment type="cofactor">
    <cofactor evidence="4">
        <name>heme</name>
        <dbReference type="ChEBI" id="CHEBI:30413"/>
    </cofactor>
</comment>
<evidence type="ECO:0000256" key="3">
    <source>
        <dbReference type="ARBA" id="ARBA00023004"/>
    </source>
</evidence>
<accession>A0AAD9I1Y1</accession>
<dbReference type="PANTHER" id="PTHR24305:SF227">
    <property type="entry name" value="P450, PUTATIVE (EUROFUNG)-RELATED"/>
    <property type="match status" value="1"/>
</dbReference>
<dbReference type="AlphaFoldDB" id="A0AAD9I1Y1"/>
<keyword evidence="6" id="KW-1133">Transmembrane helix</keyword>
<dbReference type="InterPro" id="IPR002401">
    <property type="entry name" value="Cyt_P450_E_grp-I"/>
</dbReference>
<dbReference type="PRINTS" id="PR00463">
    <property type="entry name" value="EP450I"/>
</dbReference>